<proteinExistence type="predicted"/>
<comment type="caution">
    <text evidence="2">The sequence shown here is derived from an EMBL/GenBank/DDBJ whole genome shotgun (WGS) entry which is preliminary data.</text>
</comment>
<dbReference type="SUPFAM" id="SSF46689">
    <property type="entry name" value="Homeodomain-like"/>
    <property type="match status" value="1"/>
</dbReference>
<accession>A0ABS7XCD7</accession>
<keyword evidence="3" id="KW-1185">Reference proteome</keyword>
<dbReference type="RefSeq" id="WP_205311910.1">
    <property type="nucleotide sequence ID" value="NZ_JAERPS020000006.1"/>
</dbReference>
<dbReference type="Pfam" id="PF02954">
    <property type="entry name" value="HTH_8"/>
    <property type="match status" value="1"/>
</dbReference>
<reference evidence="2 3" key="1">
    <citation type="submission" date="2021-08" db="EMBL/GenBank/DDBJ databases">
        <title>Rheinheimera aquimaris sp. nov., isolated from seawater of the East Sea in Korea.</title>
        <authorList>
            <person name="Kim K.H."/>
            <person name="Wenting R."/>
            <person name="Kim K.R."/>
            <person name="Jeon C.O."/>
        </authorList>
    </citation>
    <scope>NUCLEOTIDE SEQUENCE [LARGE SCALE GENOMIC DNA]</scope>
    <source>
        <strain evidence="2 3">MA-13</strain>
    </source>
</reference>
<evidence type="ECO:0000313" key="2">
    <source>
        <dbReference type="EMBL" id="MBZ9613211.1"/>
    </source>
</evidence>
<dbReference type="Gene3D" id="1.10.10.60">
    <property type="entry name" value="Homeodomain-like"/>
    <property type="match status" value="1"/>
</dbReference>
<dbReference type="EMBL" id="JAERPS020000006">
    <property type="protein sequence ID" value="MBZ9613211.1"/>
    <property type="molecule type" value="Genomic_DNA"/>
</dbReference>
<protein>
    <recommendedName>
        <fullName evidence="1">DNA binding HTH domain-containing protein</fullName>
    </recommendedName>
</protein>
<evidence type="ECO:0000313" key="3">
    <source>
        <dbReference type="Proteomes" id="UP000663814"/>
    </source>
</evidence>
<dbReference type="Proteomes" id="UP000663814">
    <property type="component" value="Unassembled WGS sequence"/>
</dbReference>
<feature type="domain" description="DNA binding HTH" evidence="1">
    <location>
        <begin position="2"/>
        <end position="34"/>
    </location>
</feature>
<dbReference type="InterPro" id="IPR002197">
    <property type="entry name" value="HTH_Fis"/>
</dbReference>
<name>A0ABS7XCD7_9GAMM</name>
<dbReference type="InterPro" id="IPR009057">
    <property type="entry name" value="Homeodomain-like_sf"/>
</dbReference>
<gene>
    <name evidence="2" type="ORF">I4W93_016595</name>
</gene>
<sequence>MLQLSLQLAQGNKTQAAKLLQLPYKTLLYRLEKYQLSH</sequence>
<evidence type="ECO:0000259" key="1">
    <source>
        <dbReference type="Pfam" id="PF02954"/>
    </source>
</evidence>
<organism evidence="2 3">
    <name type="scientific">Rheinheimera maricola</name>
    <dbReference type="NCBI Taxonomy" id="2793282"/>
    <lineage>
        <taxon>Bacteria</taxon>
        <taxon>Pseudomonadati</taxon>
        <taxon>Pseudomonadota</taxon>
        <taxon>Gammaproteobacteria</taxon>
        <taxon>Chromatiales</taxon>
        <taxon>Chromatiaceae</taxon>
        <taxon>Rheinheimera</taxon>
    </lineage>
</organism>